<name>R9ID59_9BACT</name>
<evidence type="ECO:0000313" key="7">
    <source>
        <dbReference type="Proteomes" id="UP000310760"/>
    </source>
</evidence>
<dbReference type="Gene3D" id="3.40.50.2000">
    <property type="entry name" value="Glycogen Phosphorylase B"/>
    <property type="match status" value="2"/>
</dbReference>
<dbReference type="GO" id="GO:0016757">
    <property type="term" value="F:glycosyltransferase activity"/>
    <property type="evidence" value="ECO:0007669"/>
    <property type="project" value="InterPro"/>
</dbReference>
<dbReference type="CDD" id="cd03809">
    <property type="entry name" value="GT4_MtfB-like"/>
    <property type="match status" value="1"/>
</dbReference>
<dbReference type="EMBL" id="ASSP01000003">
    <property type="protein sequence ID" value="EOS16512.1"/>
    <property type="molecule type" value="Genomic_DNA"/>
</dbReference>
<proteinExistence type="predicted"/>
<reference evidence="5 7" key="2">
    <citation type="submission" date="2019-04" db="EMBL/GenBank/DDBJ databases">
        <title>Microbes associate with the intestines of laboratory mice.</title>
        <authorList>
            <person name="Navarre W."/>
            <person name="Wong E."/>
            <person name="Huang K."/>
            <person name="Tropini C."/>
            <person name="Ng K."/>
            <person name="Yu B."/>
        </authorList>
    </citation>
    <scope>NUCLEOTIDE SEQUENCE [LARGE SCALE GENOMIC DNA]</scope>
    <source>
        <strain evidence="5 7">NM22_B1</strain>
    </source>
</reference>
<dbReference type="AlphaFoldDB" id="R9ID59"/>
<dbReference type="Proteomes" id="UP000310760">
    <property type="component" value="Unassembled WGS sequence"/>
</dbReference>
<dbReference type="SUPFAM" id="SSF53756">
    <property type="entry name" value="UDP-Glycosyltransferase/glycogen phosphorylase"/>
    <property type="match status" value="1"/>
</dbReference>
<dbReference type="InterPro" id="IPR028098">
    <property type="entry name" value="Glyco_trans_4-like_N"/>
</dbReference>
<dbReference type="STRING" id="1235788.C802_00191"/>
<dbReference type="Proteomes" id="UP000014200">
    <property type="component" value="Unassembled WGS sequence"/>
</dbReference>
<dbReference type="PATRIC" id="fig|1235788.3.peg.184"/>
<reference evidence="4 6" key="1">
    <citation type="submission" date="2013-04" db="EMBL/GenBank/DDBJ databases">
        <title>The Genome Sequence of Bacteroides massiliensis dnLKV3.</title>
        <authorList>
            <consortium name="The Broad Institute Genomics Platform"/>
            <consortium name="The Broad Institute Genome Sequencing Center for Infectious Disease"/>
            <person name="Earl A."/>
            <person name="Xavier R."/>
            <person name="Kuhn K."/>
            <person name="Stappenbeck T."/>
            <person name="Walker B."/>
            <person name="Young S."/>
            <person name="Zeng Q."/>
            <person name="Gargeya S."/>
            <person name="Fitzgerald M."/>
            <person name="Haas B."/>
            <person name="Abouelleil A."/>
            <person name="Allen A.W."/>
            <person name="Alvarado L."/>
            <person name="Arachchi H.M."/>
            <person name="Berlin A.M."/>
            <person name="Chapman S.B."/>
            <person name="Gainer-Dewar J."/>
            <person name="Goldberg J."/>
            <person name="Griggs A."/>
            <person name="Gujja S."/>
            <person name="Hansen M."/>
            <person name="Howarth C."/>
            <person name="Imamovic A."/>
            <person name="Ireland A."/>
            <person name="Larimer J."/>
            <person name="McCowan C."/>
            <person name="Murphy C."/>
            <person name="Pearson M."/>
            <person name="Poon T.W."/>
            <person name="Priest M."/>
            <person name="Roberts A."/>
            <person name="Saif S."/>
            <person name="Shea T."/>
            <person name="Sisk P."/>
            <person name="Sykes S."/>
            <person name="Wortman J."/>
            <person name="Nusbaum C."/>
            <person name="Birren B."/>
        </authorList>
    </citation>
    <scope>NUCLEOTIDE SEQUENCE [LARGE SCALE GENOMIC DNA]</scope>
    <source>
        <strain evidence="4">DnLKV3</strain>
        <strain evidence="6">dnLKV3</strain>
    </source>
</reference>
<comment type="caution">
    <text evidence="4">The sequence shown here is derived from an EMBL/GenBank/DDBJ whole genome shotgun (WGS) entry which is preliminary data.</text>
</comment>
<keyword evidence="1 5" id="KW-0808">Transferase</keyword>
<evidence type="ECO:0000259" key="3">
    <source>
        <dbReference type="Pfam" id="PF13439"/>
    </source>
</evidence>
<dbReference type="HOGENOM" id="CLU_009583_27_1_10"/>
<organism evidence="4 6">
    <name type="scientific">Phocaeicola sartorii</name>
    <dbReference type="NCBI Taxonomy" id="671267"/>
    <lineage>
        <taxon>Bacteria</taxon>
        <taxon>Pseudomonadati</taxon>
        <taxon>Bacteroidota</taxon>
        <taxon>Bacteroidia</taxon>
        <taxon>Bacteroidales</taxon>
        <taxon>Bacteroidaceae</taxon>
        <taxon>Phocaeicola</taxon>
    </lineage>
</organism>
<evidence type="ECO:0000313" key="5">
    <source>
        <dbReference type="EMBL" id="TGY71562.1"/>
    </source>
</evidence>
<evidence type="ECO:0000256" key="1">
    <source>
        <dbReference type="ARBA" id="ARBA00022679"/>
    </source>
</evidence>
<dbReference type="EMBL" id="SRYJ01000011">
    <property type="protein sequence ID" value="TGY71562.1"/>
    <property type="molecule type" value="Genomic_DNA"/>
</dbReference>
<protein>
    <submittedName>
        <fullName evidence="5">Glycosyltransferase family 1 protein</fullName>
    </submittedName>
</protein>
<dbReference type="GeneID" id="82151940"/>
<sequence length="359" mass="42366">MEPSKKKVLIDLSNLKHPACGFGQIAINYSKLFATLPVDDLHFVYLLPKRDKKYYGDNVTRVLLKDRKLKRWFPSLTLPKVDIWHSVNQFNCFYRKSPNHILTIHDLNFLFEEEGKEKQKALQIMQKRIDRATIITTISNYVADEIKQYMDLNGKEIRVIYNGVERIDQQQDKRPQFAQKRPFFFTIGEIRAKKNFHLLVDVMKSFPEYDLYICGNDQFDHAEEIRAQIKEKGTTNVYLTGTIEQTEKIWLYRNCEAFLFPSRGEGFGLPVIEAMQFGKAVFISNYTCLPEISNGLAFIWDKLETQAMVESIRKNLPSFYKQKERIVQTKEHAYSFSYERHIKAYIDLYHELLQTKKQN</sequence>
<evidence type="ECO:0000313" key="6">
    <source>
        <dbReference type="Proteomes" id="UP000014200"/>
    </source>
</evidence>
<dbReference type="PANTHER" id="PTHR46401:SF2">
    <property type="entry name" value="GLYCOSYLTRANSFERASE WBBK-RELATED"/>
    <property type="match status" value="1"/>
</dbReference>
<evidence type="ECO:0000313" key="4">
    <source>
        <dbReference type="EMBL" id="EOS16512.1"/>
    </source>
</evidence>
<dbReference type="Pfam" id="PF00534">
    <property type="entry name" value="Glycos_transf_1"/>
    <property type="match status" value="1"/>
</dbReference>
<dbReference type="OrthoDB" id="9801609at2"/>
<accession>R9ID59</accession>
<dbReference type="Pfam" id="PF13439">
    <property type="entry name" value="Glyco_transf_4"/>
    <property type="match status" value="1"/>
</dbReference>
<gene>
    <name evidence="4" type="ORF">C802_00191</name>
    <name evidence="5" type="ORF">E5339_06470</name>
</gene>
<dbReference type="RefSeq" id="WP_016274679.1">
    <property type="nucleotide sequence ID" value="NZ_CAKOCL010000010.1"/>
</dbReference>
<dbReference type="InterPro" id="IPR001296">
    <property type="entry name" value="Glyco_trans_1"/>
</dbReference>
<dbReference type="PANTHER" id="PTHR46401">
    <property type="entry name" value="GLYCOSYLTRANSFERASE WBBK-RELATED"/>
    <property type="match status" value="1"/>
</dbReference>
<evidence type="ECO:0000259" key="2">
    <source>
        <dbReference type="Pfam" id="PF00534"/>
    </source>
</evidence>
<feature type="domain" description="Glycosyltransferase subfamily 4-like N-terminal" evidence="3">
    <location>
        <begin position="60"/>
        <end position="165"/>
    </location>
</feature>
<keyword evidence="6" id="KW-1185">Reference proteome</keyword>
<feature type="domain" description="Glycosyl transferase family 1" evidence="2">
    <location>
        <begin position="170"/>
        <end position="315"/>
    </location>
</feature>